<accession>A0A8S5RPL5</accession>
<name>A0A8S5RPL5_9VIRU</name>
<organism evidence="1">
    <name type="scientific">virus sp. ctrcb4</name>
    <dbReference type="NCBI Taxonomy" id="2825824"/>
    <lineage>
        <taxon>Viruses</taxon>
    </lineage>
</organism>
<sequence length="29" mass="3367">MLIIRCNGTCKLTEPSYIFLSHSTYNFIT</sequence>
<evidence type="ECO:0000313" key="1">
    <source>
        <dbReference type="EMBL" id="DAE33090.1"/>
    </source>
</evidence>
<proteinExistence type="predicted"/>
<protein>
    <submittedName>
        <fullName evidence="1">Uncharacterized protein</fullName>
    </submittedName>
</protein>
<reference evidence="1" key="1">
    <citation type="journal article" date="2021" name="Proc. Natl. Acad. Sci. U.S.A.">
        <title>A Catalog of Tens of Thousands of Viruses from Human Metagenomes Reveals Hidden Associations with Chronic Diseases.</title>
        <authorList>
            <person name="Tisza M.J."/>
            <person name="Buck C.B."/>
        </authorList>
    </citation>
    <scope>NUCLEOTIDE SEQUENCE</scope>
    <source>
        <strain evidence="1">Ctrcb4</strain>
    </source>
</reference>
<dbReference type="EMBL" id="BK059132">
    <property type="protein sequence ID" value="DAE33090.1"/>
    <property type="molecule type" value="Genomic_DNA"/>
</dbReference>